<keyword evidence="2" id="KW-1185">Reference proteome</keyword>
<sequence length="153" mass="16918">MIMILRYFGLSDSHQKCMARELNLPIAKGLVGYQTVDVLRDTGCEGVVVRRDNQLTGKCCLIVRIDNTVLLAEKAKIQVKTPYLSGEEEALCIPEAICDLVVGNVAGAGNPNDPDLTDMVGAVTTRAQARQEVRDKPFQYQIHRNTQDWIGES</sequence>
<dbReference type="Proteomes" id="UP001283361">
    <property type="component" value="Unassembled WGS sequence"/>
</dbReference>
<organism evidence="1 2">
    <name type="scientific">Elysia crispata</name>
    <name type="common">lettuce slug</name>
    <dbReference type="NCBI Taxonomy" id="231223"/>
    <lineage>
        <taxon>Eukaryota</taxon>
        <taxon>Metazoa</taxon>
        <taxon>Spiralia</taxon>
        <taxon>Lophotrochozoa</taxon>
        <taxon>Mollusca</taxon>
        <taxon>Gastropoda</taxon>
        <taxon>Heterobranchia</taxon>
        <taxon>Euthyneura</taxon>
        <taxon>Panpulmonata</taxon>
        <taxon>Sacoglossa</taxon>
        <taxon>Placobranchoidea</taxon>
        <taxon>Plakobranchidae</taxon>
        <taxon>Elysia</taxon>
    </lineage>
</organism>
<gene>
    <name evidence="1" type="ORF">RRG08_015513</name>
</gene>
<dbReference type="EMBL" id="JAWDGP010002101">
    <property type="protein sequence ID" value="KAK3785628.1"/>
    <property type="molecule type" value="Genomic_DNA"/>
</dbReference>
<protein>
    <submittedName>
        <fullName evidence="1">Uncharacterized protein</fullName>
    </submittedName>
</protein>
<evidence type="ECO:0000313" key="1">
    <source>
        <dbReference type="EMBL" id="KAK3785628.1"/>
    </source>
</evidence>
<evidence type="ECO:0000313" key="2">
    <source>
        <dbReference type="Proteomes" id="UP001283361"/>
    </source>
</evidence>
<dbReference type="AlphaFoldDB" id="A0AAE1ADL3"/>
<comment type="caution">
    <text evidence="1">The sequence shown here is derived from an EMBL/GenBank/DDBJ whole genome shotgun (WGS) entry which is preliminary data.</text>
</comment>
<reference evidence="1" key="1">
    <citation type="journal article" date="2023" name="G3 (Bethesda)">
        <title>A reference genome for the long-term kleptoplast-retaining sea slug Elysia crispata morphotype clarki.</title>
        <authorList>
            <person name="Eastman K.E."/>
            <person name="Pendleton A.L."/>
            <person name="Shaikh M.A."/>
            <person name="Suttiyut T."/>
            <person name="Ogas R."/>
            <person name="Tomko P."/>
            <person name="Gavelis G."/>
            <person name="Widhalm J.R."/>
            <person name="Wisecaver J.H."/>
        </authorList>
    </citation>
    <scope>NUCLEOTIDE SEQUENCE</scope>
    <source>
        <strain evidence="1">ECLA1</strain>
    </source>
</reference>
<proteinExistence type="predicted"/>
<name>A0AAE1ADL3_9GAST</name>
<accession>A0AAE1ADL3</accession>